<evidence type="ECO:0000259" key="1">
    <source>
        <dbReference type="Pfam" id="PF01937"/>
    </source>
</evidence>
<gene>
    <name evidence="2" type="ORF">SAMN05444280_12018</name>
</gene>
<evidence type="ECO:0000313" key="2">
    <source>
        <dbReference type="EMBL" id="SHJ45836.1"/>
    </source>
</evidence>
<name>A0A1M6JGK8_9BACT</name>
<proteinExistence type="predicted"/>
<dbReference type="STRING" id="1168035.SAMN05444280_12018"/>
<dbReference type="InterPro" id="IPR014444">
    <property type="entry name" value="PH1575-like"/>
</dbReference>
<protein>
    <recommendedName>
        <fullName evidence="1">Damage-control phosphatase ARMT1-like metal-binding domain-containing protein</fullName>
    </recommendedName>
</protein>
<dbReference type="Gene3D" id="3.40.50.10880">
    <property type="entry name" value="Uncharacterised protein PF01937, DUF89, domain 3"/>
    <property type="match status" value="1"/>
</dbReference>
<dbReference type="AlphaFoldDB" id="A0A1M6JGK8"/>
<organism evidence="2 3">
    <name type="scientific">Tangfeifania diversioriginum</name>
    <dbReference type="NCBI Taxonomy" id="1168035"/>
    <lineage>
        <taxon>Bacteria</taxon>
        <taxon>Pseudomonadati</taxon>
        <taxon>Bacteroidota</taxon>
        <taxon>Bacteroidia</taxon>
        <taxon>Marinilabiliales</taxon>
        <taxon>Prolixibacteraceae</taxon>
        <taxon>Tangfeifania</taxon>
    </lineage>
</organism>
<dbReference type="InterPro" id="IPR036075">
    <property type="entry name" value="ARMT-1-like_metal-bd_sf"/>
</dbReference>
<dbReference type="RefSeq" id="WP_073170136.1">
    <property type="nucleotide sequence ID" value="NZ_FQZE01000020.1"/>
</dbReference>
<dbReference type="Gene3D" id="1.10.285.20">
    <property type="entry name" value="Uncharacterised protein PF01937, DUF89, domain 2"/>
    <property type="match status" value="1"/>
</dbReference>
<evidence type="ECO:0000313" key="3">
    <source>
        <dbReference type="Proteomes" id="UP000184050"/>
    </source>
</evidence>
<accession>A0A1M6JGK8</accession>
<keyword evidence="3" id="KW-1185">Reference proteome</keyword>
<dbReference type="Proteomes" id="UP000184050">
    <property type="component" value="Unassembled WGS sequence"/>
</dbReference>
<reference evidence="2 3" key="1">
    <citation type="submission" date="2016-11" db="EMBL/GenBank/DDBJ databases">
        <authorList>
            <person name="Jaros S."/>
            <person name="Januszkiewicz K."/>
            <person name="Wedrychowicz H."/>
        </authorList>
    </citation>
    <scope>NUCLEOTIDE SEQUENCE [LARGE SCALE GENOMIC DNA]</scope>
    <source>
        <strain evidence="2 3">DSM 27063</strain>
    </source>
</reference>
<dbReference type="InterPro" id="IPR002791">
    <property type="entry name" value="ARMT1-like_metal-bd"/>
</dbReference>
<dbReference type="PIRSF" id="PIRSF006593">
    <property type="entry name" value="UCP006593"/>
    <property type="match status" value="1"/>
</dbReference>
<dbReference type="EMBL" id="FQZE01000020">
    <property type="protein sequence ID" value="SHJ45836.1"/>
    <property type="molecule type" value="Genomic_DNA"/>
</dbReference>
<feature type="domain" description="Damage-control phosphatase ARMT1-like metal-binding" evidence="1">
    <location>
        <begin position="2"/>
        <end position="274"/>
    </location>
</feature>
<sequence length="282" mass="32391">MNYECLICQVKSLQQRLEKYEIPEEERDHVVSEMLRKIAFTDLGNSYSPEITRNLLARLRAYSTVEDPYLKEKQEGNNMMLERYDEFRERIRNSENPHDTALRLAIAGNIIDFGPTNHFDVEGTIEKVLNSQFAIDHSRQLQEEIKKAKTILYLGDNCGEIVLDKLFLETIAHPNVWFAVRETPVLNDATEKEAREVGIHHVANIISNGDDAPSTLLNRISPEFQEIYQKADLIISKGMGNYEGLMFETDPRLFFLLMVKCPVIGRKIGAEKGDFVVKRSLV</sequence>
<dbReference type="SUPFAM" id="SSF111321">
    <property type="entry name" value="AF1104-like"/>
    <property type="match status" value="1"/>
</dbReference>
<dbReference type="Pfam" id="PF01937">
    <property type="entry name" value="ARMT1-like_dom"/>
    <property type="match status" value="1"/>
</dbReference>
<dbReference type="OrthoDB" id="9796465at2"/>